<dbReference type="EMBL" id="BTGU01000077">
    <property type="protein sequence ID" value="GMN58337.1"/>
    <property type="molecule type" value="Genomic_DNA"/>
</dbReference>
<dbReference type="Pfam" id="PF12874">
    <property type="entry name" value="zf-met"/>
    <property type="match status" value="2"/>
</dbReference>
<gene>
    <name evidence="3" type="ORF">TIFTF001_027434</name>
</gene>
<evidence type="ECO:0000259" key="2">
    <source>
        <dbReference type="PROSITE" id="PS00028"/>
    </source>
</evidence>
<dbReference type="Proteomes" id="UP001187192">
    <property type="component" value="Unassembled WGS sequence"/>
</dbReference>
<dbReference type="SMART" id="SM00451">
    <property type="entry name" value="ZnF_U1"/>
    <property type="match status" value="2"/>
</dbReference>
<dbReference type="GO" id="GO:0003676">
    <property type="term" value="F:nucleic acid binding"/>
    <property type="evidence" value="ECO:0007669"/>
    <property type="project" value="InterPro"/>
</dbReference>
<dbReference type="InterPro" id="IPR004345">
    <property type="entry name" value="TB2_DP1_HVA22"/>
</dbReference>
<dbReference type="AlphaFoldDB" id="A0AA88DMZ0"/>
<dbReference type="InterPro" id="IPR003604">
    <property type="entry name" value="Matrin/U1-like-C_Znf_C2H2"/>
</dbReference>
<dbReference type="SMART" id="SM00355">
    <property type="entry name" value="ZnF_C2H2"/>
    <property type="match status" value="2"/>
</dbReference>
<sequence>MGFLGLLQFFVKYFVDVIAWPLLALAYPLLASVRAIESNSFADTQKLNTYWVVFSSILLLEHILSLFHWFPFWRYLRLIIVGLLVIPYFKGAFYVYKQVTSSLLSINAQIIINWFTKPKEASAETEKILAKVEKYVRENGAEALEKIIADGSGNANNPDVREIKAVPSIDNEVVNQVTSNGPNVARKDINAVEEIKKNEVKAATQPTSNGPNVARKDIKTMVEIEKNEVKAAMQVSRVKPEVTPTENIITLHTETREKFYGVQTRRELPQTPDSNIGQRNWKCAICKVTVKSQVDFDSHLRGKKHKTAMEEAVKAKNGTVGPKDPPSVKAKNGTVGPKDLSLSCKVCNIRCTGKANMDAHLRGQKHLTQVRLLATK</sequence>
<proteinExistence type="inferred from homology"/>
<comment type="caution">
    <text evidence="3">The sequence shown here is derived from an EMBL/GenBank/DDBJ whole genome shotgun (WGS) entry which is preliminary data.</text>
</comment>
<feature type="domain" description="C2H2-type" evidence="2">
    <location>
        <begin position="283"/>
        <end position="305"/>
    </location>
</feature>
<feature type="transmembrane region" description="Helical" evidence="1">
    <location>
        <begin position="50"/>
        <end position="70"/>
    </location>
</feature>
<keyword evidence="1" id="KW-1133">Transmembrane helix</keyword>
<reference evidence="3" key="1">
    <citation type="submission" date="2023-07" db="EMBL/GenBank/DDBJ databases">
        <title>draft genome sequence of fig (Ficus carica).</title>
        <authorList>
            <person name="Takahashi T."/>
            <person name="Nishimura K."/>
        </authorList>
    </citation>
    <scope>NUCLEOTIDE SEQUENCE</scope>
</reference>
<evidence type="ECO:0000313" key="3">
    <source>
        <dbReference type="EMBL" id="GMN58337.1"/>
    </source>
</evidence>
<dbReference type="SUPFAM" id="SSF57667">
    <property type="entry name" value="beta-beta-alpha zinc fingers"/>
    <property type="match status" value="2"/>
</dbReference>
<keyword evidence="1" id="KW-0812">Transmembrane</keyword>
<keyword evidence="4" id="KW-1185">Reference proteome</keyword>
<dbReference type="InterPro" id="IPR036236">
    <property type="entry name" value="Znf_C2H2_sf"/>
</dbReference>
<dbReference type="PANTHER" id="PTHR12300:SF43">
    <property type="entry name" value="HVA22-LIKE PROTEIN"/>
    <property type="match status" value="1"/>
</dbReference>
<organism evidence="3 4">
    <name type="scientific">Ficus carica</name>
    <name type="common">Common fig</name>
    <dbReference type="NCBI Taxonomy" id="3494"/>
    <lineage>
        <taxon>Eukaryota</taxon>
        <taxon>Viridiplantae</taxon>
        <taxon>Streptophyta</taxon>
        <taxon>Embryophyta</taxon>
        <taxon>Tracheophyta</taxon>
        <taxon>Spermatophyta</taxon>
        <taxon>Magnoliopsida</taxon>
        <taxon>eudicotyledons</taxon>
        <taxon>Gunneridae</taxon>
        <taxon>Pentapetalae</taxon>
        <taxon>rosids</taxon>
        <taxon>fabids</taxon>
        <taxon>Rosales</taxon>
        <taxon>Moraceae</taxon>
        <taxon>Ficeae</taxon>
        <taxon>Ficus</taxon>
    </lineage>
</organism>
<dbReference type="GO" id="GO:0008270">
    <property type="term" value="F:zinc ion binding"/>
    <property type="evidence" value="ECO:0007669"/>
    <property type="project" value="InterPro"/>
</dbReference>
<feature type="transmembrane region" description="Helical" evidence="1">
    <location>
        <begin position="6"/>
        <end position="30"/>
    </location>
</feature>
<evidence type="ECO:0000256" key="1">
    <source>
        <dbReference type="RuleBase" id="RU362006"/>
    </source>
</evidence>
<dbReference type="GO" id="GO:0016020">
    <property type="term" value="C:membrane"/>
    <property type="evidence" value="ECO:0007669"/>
    <property type="project" value="UniProtKB-SubCell"/>
</dbReference>
<dbReference type="PANTHER" id="PTHR12300">
    <property type="entry name" value="HVA22-LIKE PROTEINS"/>
    <property type="match status" value="1"/>
</dbReference>
<comment type="subcellular location">
    <subcellularLocation>
        <location evidence="1">Membrane</location>
        <topology evidence="1">Multi-pass membrane protein</topology>
    </subcellularLocation>
</comment>
<comment type="similarity">
    <text evidence="1">Belongs to the DP1 family.</text>
</comment>
<dbReference type="InterPro" id="IPR013087">
    <property type="entry name" value="Znf_C2H2_type"/>
</dbReference>
<dbReference type="Gene3D" id="3.30.160.60">
    <property type="entry name" value="Classic Zinc Finger"/>
    <property type="match status" value="2"/>
</dbReference>
<accession>A0AA88DMZ0</accession>
<dbReference type="PROSITE" id="PS00028">
    <property type="entry name" value="ZINC_FINGER_C2H2_1"/>
    <property type="match status" value="1"/>
</dbReference>
<feature type="transmembrane region" description="Helical" evidence="1">
    <location>
        <begin position="76"/>
        <end position="96"/>
    </location>
</feature>
<name>A0AA88DMZ0_FICCA</name>
<dbReference type="Pfam" id="PF03134">
    <property type="entry name" value="TB2_DP1_HVA22"/>
    <property type="match status" value="1"/>
</dbReference>
<evidence type="ECO:0000313" key="4">
    <source>
        <dbReference type="Proteomes" id="UP001187192"/>
    </source>
</evidence>
<protein>
    <recommendedName>
        <fullName evidence="1">HVA22-like protein</fullName>
    </recommendedName>
</protein>
<keyword evidence="1" id="KW-0472">Membrane</keyword>